<dbReference type="PROSITE" id="PS50995">
    <property type="entry name" value="HTH_MARR_2"/>
    <property type="match status" value="1"/>
</dbReference>
<dbReference type="EMBL" id="FOEF01000049">
    <property type="protein sequence ID" value="SEP54484.1"/>
    <property type="molecule type" value="Genomic_DNA"/>
</dbReference>
<evidence type="ECO:0000313" key="6">
    <source>
        <dbReference type="Proteomes" id="UP000198582"/>
    </source>
</evidence>
<dbReference type="Gene3D" id="1.10.10.10">
    <property type="entry name" value="Winged helix-like DNA-binding domain superfamily/Winged helix DNA-binding domain"/>
    <property type="match status" value="1"/>
</dbReference>
<dbReference type="SMART" id="SM00347">
    <property type="entry name" value="HTH_MARR"/>
    <property type="match status" value="1"/>
</dbReference>
<evidence type="ECO:0000313" key="5">
    <source>
        <dbReference type="EMBL" id="SEP54484.1"/>
    </source>
</evidence>
<dbReference type="InterPro" id="IPR023187">
    <property type="entry name" value="Tscrpt_reg_MarR-type_CS"/>
</dbReference>
<evidence type="ECO:0000256" key="1">
    <source>
        <dbReference type="ARBA" id="ARBA00023015"/>
    </source>
</evidence>
<dbReference type="AlphaFoldDB" id="A0A1H8YQJ7"/>
<dbReference type="SUPFAM" id="SSF46785">
    <property type="entry name" value="Winged helix' DNA-binding domain"/>
    <property type="match status" value="1"/>
</dbReference>
<evidence type="ECO:0000256" key="2">
    <source>
        <dbReference type="ARBA" id="ARBA00023125"/>
    </source>
</evidence>
<gene>
    <name evidence="5" type="ORF">SAMN04489732_14910</name>
</gene>
<dbReference type="PANTHER" id="PTHR39515:SF2">
    <property type="entry name" value="HTH-TYPE TRANSCRIPTIONAL REGULATOR RV0880"/>
    <property type="match status" value="1"/>
</dbReference>
<dbReference type="Proteomes" id="UP000198582">
    <property type="component" value="Unassembled WGS sequence"/>
</dbReference>
<keyword evidence="1" id="KW-0805">Transcription regulation</keyword>
<dbReference type="Gene3D" id="1.10.287.100">
    <property type="match status" value="1"/>
</dbReference>
<dbReference type="InterPro" id="IPR036388">
    <property type="entry name" value="WH-like_DNA-bd_sf"/>
</dbReference>
<dbReference type="InterPro" id="IPR036390">
    <property type="entry name" value="WH_DNA-bd_sf"/>
</dbReference>
<organism evidence="5 6">
    <name type="scientific">Amycolatopsis saalfeldensis</name>
    <dbReference type="NCBI Taxonomy" id="394193"/>
    <lineage>
        <taxon>Bacteria</taxon>
        <taxon>Bacillati</taxon>
        <taxon>Actinomycetota</taxon>
        <taxon>Actinomycetes</taxon>
        <taxon>Pseudonocardiales</taxon>
        <taxon>Pseudonocardiaceae</taxon>
        <taxon>Amycolatopsis</taxon>
    </lineage>
</organism>
<dbReference type="PROSITE" id="PS01117">
    <property type="entry name" value="HTH_MARR_1"/>
    <property type="match status" value="1"/>
</dbReference>
<dbReference type="InterPro" id="IPR052526">
    <property type="entry name" value="HTH-type_Bedaq_tolerance"/>
</dbReference>
<keyword evidence="3" id="KW-0804">Transcription</keyword>
<dbReference type="GO" id="GO:0003700">
    <property type="term" value="F:DNA-binding transcription factor activity"/>
    <property type="evidence" value="ECO:0007669"/>
    <property type="project" value="InterPro"/>
</dbReference>
<dbReference type="STRING" id="394193.SAMN04489732_14910"/>
<evidence type="ECO:0000259" key="4">
    <source>
        <dbReference type="PROSITE" id="PS50995"/>
    </source>
</evidence>
<accession>A0A1H8YQJ7</accession>
<sequence>MTAAVDSDRLAEDLRAAVGHLVRAARTTGTLPSGEAAVLGHLDREGPATTAELAQWRQIRHQTAARAVKDLVDAGLVRTAPHKSDGRKVVLHITPDGRARLAGHRRARADRLAAAIDDALDPAERAELVRSVELLTRLTGHLRQQP</sequence>
<feature type="domain" description="HTH marR-type" evidence="4">
    <location>
        <begin position="1"/>
        <end position="140"/>
    </location>
</feature>
<protein>
    <submittedName>
        <fullName evidence="5">DNA-binding transcriptional regulator, MarR family</fullName>
    </submittedName>
</protein>
<dbReference type="InterPro" id="IPR000835">
    <property type="entry name" value="HTH_MarR-typ"/>
</dbReference>
<dbReference type="Pfam" id="PF12802">
    <property type="entry name" value="MarR_2"/>
    <property type="match status" value="1"/>
</dbReference>
<keyword evidence="6" id="KW-1185">Reference proteome</keyword>
<reference evidence="5 6" key="1">
    <citation type="submission" date="2016-10" db="EMBL/GenBank/DDBJ databases">
        <authorList>
            <person name="de Groot N.N."/>
        </authorList>
    </citation>
    <scope>NUCLEOTIDE SEQUENCE [LARGE SCALE GENOMIC DNA]</scope>
    <source>
        <strain evidence="5 6">DSM 44993</strain>
    </source>
</reference>
<dbReference type="GO" id="GO:0003677">
    <property type="term" value="F:DNA binding"/>
    <property type="evidence" value="ECO:0007669"/>
    <property type="project" value="UniProtKB-KW"/>
</dbReference>
<name>A0A1H8YQJ7_9PSEU</name>
<dbReference type="PANTHER" id="PTHR39515">
    <property type="entry name" value="CONSERVED PROTEIN"/>
    <property type="match status" value="1"/>
</dbReference>
<keyword evidence="2 5" id="KW-0238">DNA-binding</keyword>
<proteinExistence type="predicted"/>
<evidence type="ECO:0000256" key="3">
    <source>
        <dbReference type="ARBA" id="ARBA00023163"/>
    </source>
</evidence>